<name>L2GTW8_VAVCU</name>
<evidence type="ECO:0000256" key="7">
    <source>
        <dbReference type="SAM" id="MobiDB-lite"/>
    </source>
</evidence>
<feature type="compositionally biased region" description="Low complexity" evidence="7">
    <location>
        <begin position="21"/>
        <end position="35"/>
    </location>
</feature>
<dbReference type="AlphaFoldDB" id="L2GTW8"/>
<dbReference type="InterPro" id="IPR014722">
    <property type="entry name" value="Rib_uL2_dom2"/>
</dbReference>
<dbReference type="VEuPathDB" id="MicrosporidiaDB:VCUG_01973"/>
<dbReference type="Pfam" id="PF23290">
    <property type="entry name" value="KOW5_SPT5"/>
    <property type="match status" value="1"/>
</dbReference>
<dbReference type="PANTHER" id="PTHR11125:SF7">
    <property type="entry name" value="TRANSCRIPTION ELONGATION FACTOR SPT5"/>
    <property type="match status" value="1"/>
</dbReference>
<dbReference type="EMBL" id="GL877441">
    <property type="protein sequence ID" value="ELA46540.1"/>
    <property type="molecule type" value="Genomic_DNA"/>
</dbReference>
<dbReference type="STRING" id="948595.L2GTW8"/>
<feature type="domain" description="KOW" evidence="8">
    <location>
        <begin position="167"/>
        <end position="194"/>
    </location>
</feature>
<dbReference type="SMART" id="SM00739">
    <property type="entry name" value="KOW"/>
    <property type="match status" value="4"/>
</dbReference>
<evidence type="ECO:0000256" key="2">
    <source>
        <dbReference type="ARBA" id="ARBA00023163"/>
    </source>
</evidence>
<comment type="subcellular location">
    <subcellularLocation>
        <location evidence="1">Nucleus</location>
    </subcellularLocation>
</comment>
<sequence>MTDRKKSKFSKFLDIEAQEASSDTSPFTPSPHSSPQITDTWQEFTTKLEQKYKDIKESTEKEVDLNVDLVSAKQQVSLLPNVSCPKLWLVRVKPGKERQVLFKIISERHDNIFSVVIKDGLPGYVYLESFYKQSVLNAIDTCKFVSKRVNVVPLDEMVEVLTYRKNEIVLFSYVRVKKGRYKDDIGMIVGKISDEMVRVKLVPRIDGVRKLFVPEDYENVIKINNGFMFSKEFYNEKGFLERNVRVSDLRLGENPSVSELKDFKDKEYEIGESVMVKKGELRTLKGTIKTKRENELVIQTDSRTYTVSERDVQKNVGLGDEVGVKNEGTGVVVHVQGQNAIVALDNFSREVSVPIDELTRPQETYKVKKNTAIRRARRDPLMNNKVTVIRGCYKGFDGVVKDVHRDNVLVQLVSNLKRVEVKKSEIMLTEDRWREGPSVSDMGARTPVPIAFGGKTPDLSGAGGKTPGLELYASHGTPRPDGNMSYRTPRGARTPYRTPSRGGHSPPRTPGIGSRTPHREMHKSPYKTPRAPETVEEEASAPQSVSAYRGTQLQYQNKLVEALDIIDETVITSTSKIKLGQCEFVRPSKYDRVIVLRGGHRGSSGILVRISDNKGTVRCAESGAISVNVEDISRMN</sequence>
<evidence type="ECO:0000313" key="10">
    <source>
        <dbReference type="Proteomes" id="UP000011081"/>
    </source>
</evidence>
<dbReference type="Gene3D" id="3.30.70.940">
    <property type="entry name" value="NusG, N-terminal domain"/>
    <property type="match status" value="1"/>
</dbReference>
<feature type="region of interest" description="Disordered" evidence="7">
    <location>
        <begin position="452"/>
        <end position="545"/>
    </location>
</feature>
<dbReference type="GO" id="GO:0003729">
    <property type="term" value="F:mRNA binding"/>
    <property type="evidence" value="ECO:0007669"/>
    <property type="project" value="TreeGrafter"/>
</dbReference>
<dbReference type="GO" id="GO:0032784">
    <property type="term" value="P:regulation of DNA-templated transcription elongation"/>
    <property type="evidence" value="ECO:0007669"/>
    <property type="project" value="InterPro"/>
</dbReference>
<dbReference type="OrthoDB" id="28901at2759"/>
<dbReference type="PANTHER" id="PTHR11125">
    <property type="entry name" value="SUPPRESSOR OF TY 5"/>
    <property type="match status" value="1"/>
</dbReference>
<dbReference type="OMA" id="AIDTCKF"/>
<dbReference type="Gene3D" id="2.30.30.30">
    <property type="match status" value="1"/>
</dbReference>
<dbReference type="InParanoid" id="L2GTW8"/>
<evidence type="ECO:0000256" key="3">
    <source>
        <dbReference type="ARBA" id="ARBA00023242"/>
    </source>
</evidence>
<dbReference type="InterPro" id="IPR036735">
    <property type="entry name" value="NGN_dom_sf"/>
</dbReference>
<evidence type="ECO:0000256" key="1">
    <source>
        <dbReference type="ARBA" id="ARBA00004123"/>
    </source>
</evidence>
<dbReference type="GeneID" id="19879842"/>
<dbReference type="InterPro" id="IPR005100">
    <property type="entry name" value="NGN-domain"/>
</dbReference>
<keyword evidence="2" id="KW-0804">Transcription</keyword>
<dbReference type="RefSeq" id="XP_008074988.1">
    <property type="nucleotide sequence ID" value="XM_008076797.1"/>
</dbReference>
<proteinExistence type="predicted"/>
<organism evidence="9 10">
    <name type="scientific">Vavraia culicis (isolate floridensis)</name>
    <name type="common">Microsporidian parasite</name>
    <dbReference type="NCBI Taxonomy" id="948595"/>
    <lineage>
        <taxon>Eukaryota</taxon>
        <taxon>Fungi</taxon>
        <taxon>Fungi incertae sedis</taxon>
        <taxon>Microsporidia</taxon>
        <taxon>Pleistophoridae</taxon>
        <taxon>Vavraia</taxon>
    </lineage>
</organism>
<evidence type="ECO:0000256" key="6">
    <source>
        <dbReference type="ARBA" id="ARBA00031006"/>
    </source>
</evidence>
<protein>
    <recommendedName>
        <fullName evidence="5">Chromatin elongation factor SPT5</fullName>
    </recommendedName>
    <alternativeName>
        <fullName evidence="6">Chromatin elongation factor spt5</fullName>
    </alternativeName>
</protein>
<dbReference type="InterPro" id="IPR039385">
    <property type="entry name" value="NGN_Euk"/>
</dbReference>
<dbReference type="CDD" id="cd06081">
    <property type="entry name" value="KOW_Spt5_1"/>
    <property type="match status" value="1"/>
</dbReference>
<dbReference type="GO" id="GO:0006368">
    <property type="term" value="P:transcription elongation by RNA polymerase II"/>
    <property type="evidence" value="ECO:0007669"/>
    <property type="project" value="TreeGrafter"/>
</dbReference>
<dbReference type="GO" id="GO:0006357">
    <property type="term" value="P:regulation of transcription by RNA polymerase II"/>
    <property type="evidence" value="ECO:0007669"/>
    <property type="project" value="InterPro"/>
</dbReference>
<evidence type="ECO:0000256" key="4">
    <source>
        <dbReference type="ARBA" id="ARBA00024691"/>
    </source>
</evidence>
<evidence type="ECO:0000256" key="5">
    <source>
        <dbReference type="ARBA" id="ARBA00029865"/>
    </source>
</evidence>
<dbReference type="Proteomes" id="UP000011081">
    <property type="component" value="Unassembled WGS sequence"/>
</dbReference>
<feature type="region of interest" description="Disordered" evidence="7">
    <location>
        <begin position="18"/>
        <end position="37"/>
    </location>
</feature>
<evidence type="ECO:0000259" key="8">
    <source>
        <dbReference type="SMART" id="SM00739"/>
    </source>
</evidence>
<dbReference type="InterPro" id="IPR005824">
    <property type="entry name" value="KOW"/>
</dbReference>
<dbReference type="GO" id="GO:0032044">
    <property type="term" value="C:DSIF complex"/>
    <property type="evidence" value="ECO:0007669"/>
    <property type="project" value="TreeGrafter"/>
</dbReference>
<reference evidence="10" key="1">
    <citation type="submission" date="2011-03" db="EMBL/GenBank/DDBJ databases">
        <title>The genome sequence of Vavraia culicis strain floridensis.</title>
        <authorList>
            <consortium name="The Broad Institute Genome Sequencing Platform"/>
            <person name="Cuomo C."/>
            <person name="Becnel J."/>
            <person name="Sanscrainte N."/>
            <person name="Young S.K."/>
            <person name="Zeng Q."/>
            <person name="Gargeya S."/>
            <person name="Fitzgerald M."/>
            <person name="Haas B."/>
            <person name="Abouelleil A."/>
            <person name="Alvarado L."/>
            <person name="Arachchi H.M."/>
            <person name="Berlin A."/>
            <person name="Chapman S.B."/>
            <person name="Gearin G."/>
            <person name="Goldberg J."/>
            <person name="Griggs A."/>
            <person name="Gujja S."/>
            <person name="Hansen M."/>
            <person name="Heiman D."/>
            <person name="Howarth C."/>
            <person name="Larimer J."/>
            <person name="Lui A."/>
            <person name="MacDonald P.J.P."/>
            <person name="McCowen C."/>
            <person name="Montmayeur A."/>
            <person name="Murphy C."/>
            <person name="Neiman D."/>
            <person name="Pearson M."/>
            <person name="Priest M."/>
            <person name="Roberts A."/>
            <person name="Saif S."/>
            <person name="Shea T."/>
            <person name="Sisk P."/>
            <person name="Stolte C."/>
            <person name="Sykes S."/>
            <person name="Wortman J."/>
            <person name="Nusbaum C."/>
            <person name="Birren B."/>
        </authorList>
    </citation>
    <scope>NUCLEOTIDE SEQUENCE [LARGE SCALE GENOMIC DNA]</scope>
    <source>
        <strain evidence="10">floridensis</strain>
    </source>
</reference>
<gene>
    <name evidence="9" type="ORF">VCUG_01973</name>
</gene>
<dbReference type="InterPro" id="IPR039659">
    <property type="entry name" value="SPT5"/>
</dbReference>
<evidence type="ECO:0000313" key="9">
    <source>
        <dbReference type="EMBL" id="ELA46540.1"/>
    </source>
</evidence>
<feature type="domain" description="KOW" evidence="8">
    <location>
        <begin position="379"/>
        <end position="406"/>
    </location>
</feature>
<dbReference type="HOGENOM" id="CLU_034563_0_0_1"/>
<dbReference type="InterPro" id="IPR041978">
    <property type="entry name" value="KOW_Spt5_5"/>
</dbReference>
<dbReference type="InterPro" id="IPR041973">
    <property type="entry name" value="KOW_Spt5_1"/>
</dbReference>
<feature type="domain" description="KOW" evidence="8">
    <location>
        <begin position="267"/>
        <end position="294"/>
    </location>
</feature>
<comment type="function">
    <text evidence="4">The SPT4-SPT5 complex mediates both activation and inhibition of transcription elongation, and plays a role in pre-mRNA processing. This complex seems to be important for the stability of the RNA polymerase II elongation machinery on the chromatin template but not for the inherent ability of this machinery to translocate down the gene.</text>
</comment>
<keyword evidence="3" id="KW-0539">Nucleus</keyword>
<dbReference type="CDD" id="cd09888">
    <property type="entry name" value="NGN_Euk"/>
    <property type="match status" value="1"/>
</dbReference>
<accession>L2GTW8</accession>
<feature type="domain" description="KOW" evidence="8">
    <location>
        <begin position="586"/>
        <end position="613"/>
    </location>
</feature>
<keyword evidence="10" id="KW-1185">Reference proteome</keyword>
<dbReference type="Pfam" id="PF03439">
    <property type="entry name" value="Spt5-NGN"/>
    <property type="match status" value="1"/>
</dbReference>